<proteinExistence type="predicted"/>
<name>A0A484SLX9_9ZZZZ</name>
<sequence>MLQAGATRLALPADSEIQPAMTQCWQGKSLWRQAFLARRSVDGLLSAWRTQAPAGADLFITPGLATLAWYAAPMHWMVQLSGRGKHAVGQVSGMSLTGQCDSSLGIAGMPGRLALLQRQEEGERVAFVYRDPRPLPGSLADVRESLARAGWMPLQGGTGVSSAEVDHWRRSGMALTVVAVAHDGGSGYVAVMAPAEGAP</sequence>
<accession>A0A484SLX9</accession>
<reference evidence="1" key="1">
    <citation type="submission" date="2019-03" db="EMBL/GenBank/DDBJ databases">
        <authorList>
            <person name="Danneels B."/>
        </authorList>
    </citation>
    <scope>NUCLEOTIDE SEQUENCE</scope>
</reference>
<dbReference type="AlphaFoldDB" id="A0A484SLX9"/>
<evidence type="ECO:0000313" key="1">
    <source>
        <dbReference type="EMBL" id="VFR62950.1"/>
    </source>
</evidence>
<protein>
    <submittedName>
        <fullName evidence="1">Uncharacterized protein</fullName>
    </submittedName>
</protein>
<gene>
    <name evidence="1" type="ORF">ISE1_1792</name>
</gene>
<dbReference type="EMBL" id="CAADIM010000002">
    <property type="protein sequence ID" value="VFR62950.1"/>
    <property type="molecule type" value="Genomic_DNA"/>
</dbReference>
<organism evidence="1">
    <name type="scientific">plant metagenome</name>
    <dbReference type="NCBI Taxonomy" id="1297885"/>
    <lineage>
        <taxon>unclassified sequences</taxon>
        <taxon>metagenomes</taxon>
        <taxon>organismal metagenomes</taxon>
    </lineage>
</organism>